<comment type="caution">
    <text evidence="1">The sequence shown here is derived from an EMBL/GenBank/DDBJ whole genome shotgun (WGS) entry which is preliminary data.</text>
</comment>
<accession>A0ACC7NTF7</accession>
<dbReference type="Proteomes" id="UP001631969">
    <property type="component" value="Unassembled WGS sequence"/>
</dbReference>
<organism evidence="1 2">
    <name type="scientific">Paenibacillus mesotrionivorans</name>
    <dbReference type="NCBI Taxonomy" id="3160968"/>
    <lineage>
        <taxon>Bacteria</taxon>
        <taxon>Bacillati</taxon>
        <taxon>Bacillota</taxon>
        <taxon>Bacilli</taxon>
        <taxon>Bacillales</taxon>
        <taxon>Paenibacillaceae</taxon>
        <taxon>Paenibacillus</taxon>
    </lineage>
</organism>
<protein>
    <submittedName>
        <fullName evidence="1">LTA synthase family protein</fullName>
    </submittedName>
</protein>
<evidence type="ECO:0000313" key="1">
    <source>
        <dbReference type="EMBL" id="MFM9327341.1"/>
    </source>
</evidence>
<reference evidence="1" key="1">
    <citation type="submission" date="2024-12" db="EMBL/GenBank/DDBJ databases">
        <authorList>
            <person name="Wu N."/>
        </authorList>
    </citation>
    <scope>NUCLEOTIDE SEQUENCE</scope>
    <source>
        <strain evidence="1">P15</strain>
    </source>
</reference>
<keyword evidence="2" id="KW-1185">Reference proteome</keyword>
<sequence length="653" mass="72312">MRQTRLALRKLPARKRPPLTLWQSVCISAILGLAALALCLGMEWMTRGSFTEVRSWMEGSRSIFFLNAMLTFFLLLLCYGVIGSLLPAMATAALLLSVGSLISYFKTRLIGEPFFPWDILLNQEGMNIAPLVTGSNAYIRIGVIILVVAGLVLLRVKLGRFAPSWWGRLGLVLVAAAGLVSFAFQSTWANRMLNQAGVAQIIWNQQENYGNNGFALAFTLNVKNSIITKPTGYGEQAIDSIAAKLTSSRGGMATAAADTAEPAGKLPHVIFVMSEAFWDPTLLPGVTFSEDPLPTIHRLQERYGASTMLTPQFGGGTSNVEFEVLTGFSTSFLPSGSVPYQQYISQPIPSLASFFESRGYRSLAVHSYEGWFWNRNNVYKWMGFEGFKSLSHFTEPEYKGAFIADSEVSRSIIREVEKSEEPVFIYAVTMQNHGPYNDDRYGQTDIAIDGDMTDEAKQIINTYTQGAKDADASLKMLIDYFEEKEEPAYIVFYGDHLPMLGYDYDVYRQTGFIGSPLTEEWSLEELRSMRSVPLVTWTNVPVKAELPATISSSFLGSFALKALGIEPVGQFALNAELYPSLPGLLRNLTIDSGDTLSGIVPEEASALVEDYRLLQYDMLFGNQYLAGKMDEDFLGRLALPAYNVMDAEQPALR</sequence>
<name>A0ACC7NTF7_9BACL</name>
<proteinExistence type="predicted"/>
<gene>
    <name evidence="1" type="ORF">ACI1P1_03410</name>
</gene>
<evidence type="ECO:0000313" key="2">
    <source>
        <dbReference type="Proteomes" id="UP001631969"/>
    </source>
</evidence>
<dbReference type="EMBL" id="JBJURJ010000002">
    <property type="protein sequence ID" value="MFM9327341.1"/>
    <property type="molecule type" value="Genomic_DNA"/>
</dbReference>